<feature type="compositionally biased region" description="Basic and acidic residues" evidence="4">
    <location>
        <begin position="403"/>
        <end position="423"/>
    </location>
</feature>
<feature type="repeat" description="WD" evidence="3">
    <location>
        <begin position="211"/>
        <end position="253"/>
    </location>
</feature>
<dbReference type="GO" id="GO:1904263">
    <property type="term" value="P:positive regulation of TORC1 signaling"/>
    <property type="evidence" value="ECO:0007669"/>
    <property type="project" value="TreeGrafter"/>
</dbReference>
<keyword evidence="6" id="KW-1185">Reference proteome</keyword>
<evidence type="ECO:0000313" key="5">
    <source>
        <dbReference type="EMBL" id="PIL27259.1"/>
    </source>
</evidence>
<dbReference type="SUPFAM" id="SSF50978">
    <property type="entry name" value="WD40 repeat-like"/>
    <property type="match status" value="1"/>
</dbReference>
<reference evidence="5 6" key="1">
    <citation type="journal article" date="2015" name="Sci. Rep.">
        <title>Chromosome-level genome map provides insights into diverse defense mechanisms in the medicinal fungus Ganoderma sinense.</title>
        <authorList>
            <person name="Zhu Y."/>
            <person name="Xu J."/>
            <person name="Sun C."/>
            <person name="Zhou S."/>
            <person name="Xu H."/>
            <person name="Nelson D.R."/>
            <person name="Qian J."/>
            <person name="Song J."/>
            <person name="Luo H."/>
            <person name="Xiang L."/>
            <person name="Li Y."/>
            <person name="Xu Z."/>
            <person name="Ji A."/>
            <person name="Wang L."/>
            <person name="Lu S."/>
            <person name="Hayward A."/>
            <person name="Sun W."/>
            <person name="Li X."/>
            <person name="Schwartz D.C."/>
            <person name="Wang Y."/>
            <person name="Chen S."/>
        </authorList>
    </citation>
    <scope>NUCLEOTIDE SEQUENCE [LARGE SCALE GENOMIC DNA]</scope>
    <source>
        <strain evidence="5 6">ZZ0214-1</strain>
    </source>
</reference>
<dbReference type="PROSITE" id="PS00678">
    <property type="entry name" value="WD_REPEATS_1"/>
    <property type="match status" value="1"/>
</dbReference>
<feature type="compositionally biased region" description="Acidic residues" evidence="4">
    <location>
        <begin position="666"/>
        <end position="675"/>
    </location>
</feature>
<evidence type="ECO:0000256" key="2">
    <source>
        <dbReference type="ARBA" id="ARBA00022737"/>
    </source>
</evidence>
<organism evidence="5 6">
    <name type="scientific">Ganoderma sinense ZZ0214-1</name>
    <dbReference type="NCBI Taxonomy" id="1077348"/>
    <lineage>
        <taxon>Eukaryota</taxon>
        <taxon>Fungi</taxon>
        <taxon>Dikarya</taxon>
        <taxon>Basidiomycota</taxon>
        <taxon>Agaricomycotina</taxon>
        <taxon>Agaricomycetes</taxon>
        <taxon>Polyporales</taxon>
        <taxon>Polyporaceae</taxon>
        <taxon>Ganoderma</taxon>
    </lineage>
</organism>
<dbReference type="InterPro" id="IPR049567">
    <property type="entry name" value="WDR59-like"/>
</dbReference>
<feature type="region of interest" description="Disordered" evidence="4">
    <location>
        <begin position="475"/>
        <end position="537"/>
    </location>
</feature>
<feature type="compositionally biased region" description="Polar residues" evidence="4">
    <location>
        <begin position="497"/>
        <end position="508"/>
    </location>
</feature>
<dbReference type="PANTHER" id="PTHR46170:SF1">
    <property type="entry name" value="GATOR COMPLEX PROTEIN WDR59"/>
    <property type="match status" value="1"/>
</dbReference>
<evidence type="ECO:0000256" key="1">
    <source>
        <dbReference type="ARBA" id="ARBA00022574"/>
    </source>
</evidence>
<dbReference type="PROSITE" id="PS50294">
    <property type="entry name" value="WD_REPEATS_REGION"/>
    <property type="match status" value="1"/>
</dbReference>
<dbReference type="AlphaFoldDB" id="A0A2G8S0G3"/>
<dbReference type="Proteomes" id="UP000230002">
    <property type="component" value="Unassembled WGS sequence"/>
</dbReference>
<sequence>MPASVAATIRPEMVEPSSPEDGTNLKSSLQIDMKLHMGDAVGNMSISPDNRDVVLASRKGLLIIDLEAPFNVPRFLPQGGTWDVADVQWNPHPSHNEYIVSTSSEKLLIWNLLLGGRTSIEHVLRSHFRAITDINWHTIEPDIVISTGIDSWQWAWDLRVVQKPIMGLCAFGPGGTQVKWNRVDGNILASSHSNEILIWDRRKGSLPIQRIRAHNAKIYGIDWAHDRRNELVTCSLDKTIKIWNTQTATPNIEIKTSYPVWRARDLPFGQGVLSLPQRGETALEMYAHEDPTLPIEKFEGHADVVKEFVWRRGGVENAEFQLITWSKDKTLQFWPVDLETIQKAGMTPTRTITTAPNRRDSKVSFSNRPIGNDLPPTLSAPIGFRGILAEVRAPQPNLPVRFSPRETTGRRKTTEVTQEEKPHWHQHQRSRPMMVPQMATSVKDGGNLGTMTRGPFAGGRSTQITQHQWIMMSNVKMGVPPDGSSGRTSGSGGDSGNVSRTGSISVSRRPSLRGFSMSQAFSRERERSGSRDAMDEYSDPTLTLQEEITAVVNKLNSPKLKLEKADFSSKKRTCTFGLQGPWGDSTSVFLRITFTFPREYPQANFPDGIPTVDLERSPLISIRQRAFILRRVREIREKQRPCLEKCLRFLLFGDQQEDNGHRAAIDSEESSEDEMPAAGRGDPASSTLRGDKNLAEPRTSQGVFGVNGQLVCFFRAPPRIVRNPLREISVSPSVNSRAADGARLFQSPALLSDAVKRLSSAATDRESLSMERKRGDDASIPNNVLRIMDNLFTFSHAPYPHPAPPLGKPRRVSENSRPVEDDYALLPTRRRSVYIKRAEGILGIPDTEMAARYVMSGRDLADICKTNVAVARLLGRSDHERVFGMLHVLASRKADKSVTMAHGGVDPLLATLTIRLYEELLAEKDIQLLVFVSVLLLQSFPKDSKRLRAGVRSTPVSPPHGILAAQRKISMEYFDPRRRSARQGSPFSPSVSNSSTPTFTPGGHVIPLNSPSSKGSWSSLFNATNMKQLVKGVRHPASTTPEGTKGLPAANVRGAVKRDNTRPSSNSPVTKLSWEAQDTLGGMAPLRSNRRPTFSQVLSGQSNMPERHIFFHASAETQSHPSFLSSQLRSQLLCHILVYGEMLLAWQLPEKRSELLKLVEDDIQGLPLDGVVSDQTLYSGQIELWDTQ</sequence>
<dbReference type="InterPro" id="IPR015943">
    <property type="entry name" value="WD40/YVTN_repeat-like_dom_sf"/>
</dbReference>
<dbReference type="Gene3D" id="2.130.10.10">
    <property type="entry name" value="YVTN repeat-like/Quinoprotein amine dehydrogenase"/>
    <property type="match status" value="1"/>
</dbReference>
<dbReference type="OrthoDB" id="311712at2759"/>
<evidence type="ECO:0000256" key="3">
    <source>
        <dbReference type="PROSITE-ProRule" id="PRU00221"/>
    </source>
</evidence>
<keyword evidence="1 3" id="KW-0853">WD repeat</keyword>
<keyword evidence="2" id="KW-0677">Repeat</keyword>
<dbReference type="EMBL" id="AYKW01000034">
    <property type="protein sequence ID" value="PIL27259.1"/>
    <property type="molecule type" value="Genomic_DNA"/>
</dbReference>
<dbReference type="GO" id="GO:0035859">
    <property type="term" value="C:Seh1-associated complex"/>
    <property type="evidence" value="ECO:0007669"/>
    <property type="project" value="TreeGrafter"/>
</dbReference>
<dbReference type="PANTHER" id="PTHR46170">
    <property type="entry name" value="GATOR COMPLEX PROTEIN WDR59"/>
    <property type="match status" value="1"/>
</dbReference>
<dbReference type="GO" id="GO:0005774">
    <property type="term" value="C:vacuolar membrane"/>
    <property type="evidence" value="ECO:0007669"/>
    <property type="project" value="TreeGrafter"/>
</dbReference>
<evidence type="ECO:0000313" key="6">
    <source>
        <dbReference type="Proteomes" id="UP000230002"/>
    </source>
</evidence>
<accession>A0A2G8S0G3</accession>
<feature type="region of interest" description="Disordered" evidence="4">
    <location>
        <begin position="398"/>
        <end position="431"/>
    </location>
</feature>
<dbReference type="InterPro" id="IPR036322">
    <property type="entry name" value="WD40_repeat_dom_sf"/>
</dbReference>
<dbReference type="GO" id="GO:0035591">
    <property type="term" value="F:signaling adaptor activity"/>
    <property type="evidence" value="ECO:0007669"/>
    <property type="project" value="TreeGrafter"/>
</dbReference>
<dbReference type="GO" id="GO:0034198">
    <property type="term" value="P:cellular response to amino acid starvation"/>
    <property type="evidence" value="ECO:0007669"/>
    <property type="project" value="TreeGrafter"/>
</dbReference>
<evidence type="ECO:0000256" key="4">
    <source>
        <dbReference type="SAM" id="MobiDB-lite"/>
    </source>
</evidence>
<feature type="compositionally biased region" description="Low complexity" evidence="4">
    <location>
        <begin position="985"/>
        <end position="1001"/>
    </location>
</feature>
<proteinExistence type="predicted"/>
<gene>
    <name evidence="5" type="ORF">GSI_10404</name>
</gene>
<dbReference type="SMART" id="SM00320">
    <property type="entry name" value="WD40"/>
    <property type="match status" value="5"/>
</dbReference>
<dbReference type="InterPro" id="IPR001680">
    <property type="entry name" value="WD40_rpt"/>
</dbReference>
<dbReference type="InterPro" id="IPR019775">
    <property type="entry name" value="WD40_repeat_CS"/>
</dbReference>
<dbReference type="PROSITE" id="PS50082">
    <property type="entry name" value="WD_REPEATS_2"/>
    <property type="match status" value="1"/>
</dbReference>
<dbReference type="Pfam" id="PF00400">
    <property type="entry name" value="WD40"/>
    <property type="match status" value="1"/>
</dbReference>
<name>A0A2G8S0G3_9APHY</name>
<dbReference type="STRING" id="1077348.A0A2G8S0G3"/>
<protein>
    <submittedName>
        <fullName evidence="5">Transporter</fullName>
    </submittedName>
</protein>
<feature type="region of interest" description="Disordered" evidence="4">
    <location>
        <begin position="978"/>
        <end position="1004"/>
    </location>
</feature>
<feature type="compositionally biased region" description="Basic and acidic residues" evidence="4">
    <location>
        <begin position="522"/>
        <end position="534"/>
    </location>
</feature>
<comment type="caution">
    <text evidence="5">The sequence shown here is derived from an EMBL/GenBank/DDBJ whole genome shotgun (WGS) entry which is preliminary data.</text>
</comment>
<feature type="region of interest" description="Disordered" evidence="4">
    <location>
        <begin position="660"/>
        <end position="700"/>
    </location>
</feature>